<evidence type="ECO:0000313" key="2">
    <source>
        <dbReference type="EMBL" id="TXC66574.1"/>
    </source>
</evidence>
<reference evidence="2 3" key="1">
    <citation type="submission" date="2019-08" db="EMBL/GenBank/DDBJ databases">
        <authorList>
            <person name="Khan S.A."/>
            <person name="Jeon C.O."/>
            <person name="Jeong S.E."/>
        </authorList>
    </citation>
    <scope>NUCLEOTIDE SEQUENCE [LARGE SCALE GENOMIC DNA]</scope>
    <source>
        <strain evidence="3">IMCC1728</strain>
    </source>
</reference>
<comment type="caution">
    <text evidence="2">The sequence shown here is derived from an EMBL/GenBank/DDBJ whole genome shotgun (WGS) entry which is preliminary data.</text>
</comment>
<proteinExistence type="predicted"/>
<feature type="compositionally biased region" description="Low complexity" evidence="1">
    <location>
        <begin position="217"/>
        <end position="229"/>
    </location>
</feature>
<dbReference type="Proteomes" id="UP000321832">
    <property type="component" value="Unassembled WGS sequence"/>
</dbReference>
<accession>A0A5C6U0W8</accession>
<name>A0A5C6U0W8_9BURK</name>
<feature type="region of interest" description="Disordered" evidence="1">
    <location>
        <begin position="1"/>
        <end position="41"/>
    </location>
</feature>
<dbReference type="InterPro" id="IPR021557">
    <property type="entry name" value="DUF3016"/>
</dbReference>
<feature type="compositionally biased region" description="Basic and acidic residues" evidence="1">
    <location>
        <begin position="232"/>
        <end position="243"/>
    </location>
</feature>
<feature type="region of interest" description="Disordered" evidence="1">
    <location>
        <begin position="210"/>
        <end position="243"/>
    </location>
</feature>
<evidence type="ECO:0000256" key="1">
    <source>
        <dbReference type="SAM" id="MobiDB-lite"/>
    </source>
</evidence>
<dbReference type="AlphaFoldDB" id="A0A5C6U0W8"/>
<protein>
    <submittedName>
        <fullName evidence="2">DUF3016 domain-containing protein</fullName>
    </submittedName>
</protein>
<sequence length="452" mass="48758">MGGAAERWNNASSNRPPAGTAGTPAQAERHSASHKTQKRFMGVSRAHRGAPRDYLTLLSRAMQPGIADRHLAGPASLHLVEQRVRGFGHFQAARAGLGLFVDLDRNRTCLHGLEQARTQVDEPSLGASCTSRSSCSTARRITGTGISRLIAREPKRPMVCSTKVRWRISWRVSGCWRSRRCKSAWPRRSASPAEVPLVLAPWRSSASPSTTCTLAPRTSSFSGRLSSSRTRLKGDEDSGLRDGMGRSTMGYLRACHGTLPEASGRGSRFHEILPNARPAMKLLPLSLALTLAAASLSLPVRAGSVEVRYDSREPHSDAGSTPAEREKNLAAVAAAARARPASLPAAQTLEVELLDLDLTGTVRLSRHPLGELRVVTGRADGPRIRLRYTLREGGSTLASGEEALYDAALPRPAARATAPAVTRCVTKERCSIIGSFSDSPRRSKRSQSFREA</sequence>
<evidence type="ECO:0000313" key="3">
    <source>
        <dbReference type="Proteomes" id="UP000321832"/>
    </source>
</evidence>
<dbReference type="EMBL" id="VOPW01000001">
    <property type="protein sequence ID" value="TXC66574.1"/>
    <property type="molecule type" value="Genomic_DNA"/>
</dbReference>
<keyword evidence="3" id="KW-1185">Reference proteome</keyword>
<dbReference type="Pfam" id="PF11454">
    <property type="entry name" value="DUF3016"/>
    <property type="match status" value="1"/>
</dbReference>
<organism evidence="2 3">
    <name type="scientific">Piscinibacter aquaticus</name>
    <dbReference type="NCBI Taxonomy" id="392597"/>
    <lineage>
        <taxon>Bacteria</taxon>
        <taxon>Pseudomonadati</taxon>
        <taxon>Pseudomonadota</taxon>
        <taxon>Betaproteobacteria</taxon>
        <taxon>Burkholderiales</taxon>
        <taxon>Sphaerotilaceae</taxon>
        <taxon>Piscinibacter</taxon>
    </lineage>
</organism>
<feature type="compositionally biased region" description="Low complexity" evidence="1">
    <location>
        <begin position="16"/>
        <end position="25"/>
    </location>
</feature>
<gene>
    <name evidence="2" type="ORF">FSC37_14270</name>
</gene>